<organism evidence="4 5">
    <name type="scientific">Adineta ricciae</name>
    <name type="common">Rotifer</name>
    <dbReference type="NCBI Taxonomy" id="249248"/>
    <lineage>
        <taxon>Eukaryota</taxon>
        <taxon>Metazoa</taxon>
        <taxon>Spiralia</taxon>
        <taxon>Gnathifera</taxon>
        <taxon>Rotifera</taxon>
        <taxon>Eurotatoria</taxon>
        <taxon>Bdelloidea</taxon>
        <taxon>Adinetida</taxon>
        <taxon>Adinetidae</taxon>
        <taxon>Adineta</taxon>
    </lineage>
</organism>
<dbReference type="Proteomes" id="UP000663828">
    <property type="component" value="Unassembled WGS sequence"/>
</dbReference>
<evidence type="ECO:0000259" key="2">
    <source>
        <dbReference type="SMART" id="SM01017"/>
    </source>
</evidence>
<dbReference type="InterPro" id="IPR011022">
    <property type="entry name" value="Arrestin_C-like"/>
</dbReference>
<dbReference type="InterPro" id="IPR014756">
    <property type="entry name" value="Ig_E-set"/>
</dbReference>
<dbReference type="InterPro" id="IPR014752">
    <property type="entry name" value="Arrestin-like_C"/>
</dbReference>
<accession>A0A816DCL3</accession>
<proteinExistence type="inferred from homology"/>
<dbReference type="EMBL" id="CAJNOJ010000180">
    <property type="protein sequence ID" value="CAF1251471.1"/>
    <property type="molecule type" value="Genomic_DNA"/>
</dbReference>
<keyword evidence="5" id="KW-1185">Reference proteome</keyword>
<sequence>MGSGVTTLQDNVTFQFDKKYTMNYKTGEMVSGKVKFQNDGQIELKLKNIMIEIAGEIVYYTIRGPSLAKSSDIHVRPFFNEQHIVRSGDAQSSFLLEQGEHVWPFSFCLPDNLPSTLAQSRIKGPSIRYVVRVHFVPSDWFKRRIQKASFISVQYHSSPMLSNEIREENQNSKNINLQAILHEDFVTPGEKCPLIVNINNPNRVTITRLSMVLIQYQNLGVAGEDEVTVIKKDLNGIDNFQGEKWQNEFKIQIPEQIVSSYTGIPSQWSSRKPLVIRYELCLEAHCAGLFTNACVRLPFTVGHQKQKKVDEDPFPPKYDKLFLV</sequence>
<dbReference type="InterPro" id="IPR011021">
    <property type="entry name" value="Arrestin-like_N"/>
</dbReference>
<evidence type="ECO:0000313" key="3">
    <source>
        <dbReference type="EMBL" id="CAF1251471.1"/>
    </source>
</evidence>
<dbReference type="PANTHER" id="PTHR11188">
    <property type="entry name" value="ARRESTIN DOMAIN CONTAINING PROTEIN"/>
    <property type="match status" value="1"/>
</dbReference>
<dbReference type="GO" id="GO:0015031">
    <property type="term" value="P:protein transport"/>
    <property type="evidence" value="ECO:0007669"/>
    <property type="project" value="TreeGrafter"/>
</dbReference>
<name>A0A816DCL3_ADIRI</name>
<dbReference type="EMBL" id="CAJNOR010008701">
    <property type="protein sequence ID" value="CAF1636427.1"/>
    <property type="molecule type" value="Genomic_DNA"/>
</dbReference>
<evidence type="ECO:0000313" key="4">
    <source>
        <dbReference type="EMBL" id="CAF1636427.1"/>
    </source>
</evidence>
<dbReference type="Gene3D" id="2.60.40.640">
    <property type="match status" value="2"/>
</dbReference>
<dbReference type="GO" id="GO:0005737">
    <property type="term" value="C:cytoplasm"/>
    <property type="evidence" value="ECO:0007669"/>
    <property type="project" value="TreeGrafter"/>
</dbReference>
<protein>
    <recommendedName>
        <fullName evidence="2">Arrestin C-terminal-like domain-containing protein</fullName>
    </recommendedName>
</protein>
<evidence type="ECO:0000256" key="1">
    <source>
        <dbReference type="ARBA" id="ARBA00005298"/>
    </source>
</evidence>
<dbReference type="InterPro" id="IPR050357">
    <property type="entry name" value="Arrestin_domain-protein"/>
</dbReference>
<dbReference type="SUPFAM" id="SSF81296">
    <property type="entry name" value="E set domains"/>
    <property type="match status" value="2"/>
</dbReference>
<comment type="caution">
    <text evidence="4">The sequence shown here is derived from an EMBL/GenBank/DDBJ whole genome shotgun (WGS) entry which is preliminary data.</text>
</comment>
<dbReference type="Pfam" id="PF00339">
    <property type="entry name" value="Arrestin_N"/>
    <property type="match status" value="1"/>
</dbReference>
<dbReference type="Pfam" id="PF02752">
    <property type="entry name" value="Arrestin_C"/>
    <property type="match status" value="1"/>
</dbReference>
<dbReference type="SMART" id="SM01017">
    <property type="entry name" value="Arrestin_C"/>
    <property type="match status" value="1"/>
</dbReference>
<dbReference type="Proteomes" id="UP000663852">
    <property type="component" value="Unassembled WGS sequence"/>
</dbReference>
<gene>
    <name evidence="3" type="ORF">EDS130_LOCUS27999</name>
    <name evidence="4" type="ORF">XAT740_LOCUS52561</name>
</gene>
<dbReference type="PANTHER" id="PTHR11188:SF167">
    <property type="entry name" value="ARRESTIN C-TERMINAL-LIKE DOMAIN-CONTAINING PROTEIN-RELATED"/>
    <property type="match status" value="1"/>
</dbReference>
<reference evidence="4" key="1">
    <citation type="submission" date="2021-02" db="EMBL/GenBank/DDBJ databases">
        <authorList>
            <person name="Nowell W R."/>
        </authorList>
    </citation>
    <scope>NUCLEOTIDE SEQUENCE</scope>
</reference>
<feature type="domain" description="Arrestin C-terminal-like" evidence="2">
    <location>
        <begin position="171"/>
        <end position="306"/>
    </location>
</feature>
<dbReference type="OrthoDB" id="2333384at2759"/>
<evidence type="ECO:0000313" key="5">
    <source>
        <dbReference type="Proteomes" id="UP000663828"/>
    </source>
</evidence>
<dbReference type="AlphaFoldDB" id="A0A816DCL3"/>
<comment type="similarity">
    <text evidence="1">Belongs to the arrestin family.</text>
</comment>